<accession>A0A8T0UBZ9</accession>
<feature type="transmembrane region" description="Helical" evidence="10">
    <location>
        <begin position="243"/>
        <end position="261"/>
    </location>
</feature>
<dbReference type="Proteomes" id="UP000823388">
    <property type="component" value="Chromosome 3N"/>
</dbReference>
<evidence type="ECO:0000256" key="4">
    <source>
        <dbReference type="ARBA" id="ARBA00022692"/>
    </source>
</evidence>
<feature type="transmembrane region" description="Helical" evidence="10">
    <location>
        <begin position="506"/>
        <end position="528"/>
    </location>
</feature>
<feature type="transmembrane region" description="Helical" evidence="10">
    <location>
        <begin position="118"/>
        <end position="135"/>
    </location>
</feature>
<feature type="transmembrane region" description="Helical" evidence="10">
    <location>
        <begin position="476"/>
        <end position="494"/>
    </location>
</feature>
<evidence type="ECO:0000313" key="11">
    <source>
        <dbReference type="EMBL" id="KAG2619837.1"/>
    </source>
</evidence>
<feature type="transmembrane region" description="Helical" evidence="10">
    <location>
        <begin position="573"/>
        <end position="591"/>
    </location>
</feature>
<dbReference type="PANTHER" id="PTHR31998">
    <property type="entry name" value="K(+)-INSENSITIVE PYROPHOSPHATE-ENERGIZED PROTON PUMP"/>
    <property type="match status" value="1"/>
</dbReference>
<keyword evidence="3" id="KW-0813">Transport</keyword>
<dbReference type="GO" id="GO:0004427">
    <property type="term" value="F:inorganic diphosphate phosphatase activity"/>
    <property type="evidence" value="ECO:0007669"/>
    <property type="project" value="InterPro"/>
</dbReference>
<evidence type="ECO:0000256" key="3">
    <source>
        <dbReference type="ARBA" id="ARBA00022448"/>
    </source>
</evidence>
<dbReference type="GO" id="GO:0012505">
    <property type="term" value="C:endomembrane system"/>
    <property type="evidence" value="ECO:0007669"/>
    <property type="project" value="UniProtKB-SubCell"/>
</dbReference>
<feature type="transmembrane region" description="Helical" evidence="10">
    <location>
        <begin position="42"/>
        <end position="59"/>
    </location>
</feature>
<feature type="transmembrane region" description="Helical" evidence="10">
    <location>
        <begin position="345"/>
        <end position="369"/>
    </location>
</feature>
<keyword evidence="8" id="KW-0406">Ion transport</keyword>
<proteinExistence type="predicted"/>
<dbReference type="EMBL" id="CM029042">
    <property type="protein sequence ID" value="KAG2619837.1"/>
    <property type="molecule type" value="Genomic_DNA"/>
</dbReference>
<dbReference type="InterPro" id="IPR004131">
    <property type="entry name" value="PPase-energised_H-pump"/>
</dbReference>
<evidence type="ECO:0000256" key="8">
    <source>
        <dbReference type="ARBA" id="ARBA00023065"/>
    </source>
</evidence>
<dbReference type="Pfam" id="PF03030">
    <property type="entry name" value="H_PPase"/>
    <property type="match status" value="1"/>
</dbReference>
<comment type="caution">
    <text evidence="11">The sequence shown here is derived from an EMBL/GenBank/DDBJ whole genome shotgun (WGS) entry which is preliminary data.</text>
</comment>
<dbReference type="GO" id="GO:0009678">
    <property type="term" value="F:diphosphate hydrolysis-driven proton transmembrane transporter activity"/>
    <property type="evidence" value="ECO:0007669"/>
    <property type="project" value="UniProtKB-EC"/>
</dbReference>
<keyword evidence="5" id="KW-0460">Magnesium</keyword>
<keyword evidence="4 10" id="KW-0812">Transmembrane</keyword>
<feature type="transmembrane region" description="Helical" evidence="10">
    <location>
        <begin position="65"/>
        <end position="87"/>
    </location>
</feature>
<dbReference type="EC" id="7.1.3.1" evidence="2"/>
<dbReference type="AlphaFoldDB" id="A0A8T0UBZ9"/>
<evidence type="ECO:0000256" key="2">
    <source>
        <dbReference type="ARBA" id="ARBA00013242"/>
    </source>
</evidence>
<feature type="transmembrane region" description="Helical" evidence="10">
    <location>
        <begin position="199"/>
        <end position="223"/>
    </location>
</feature>
<name>A0A8T0UBZ9_PANVG</name>
<dbReference type="PIRSF" id="PIRSF001265">
    <property type="entry name" value="H+-PPase"/>
    <property type="match status" value="1"/>
</dbReference>
<feature type="transmembrane region" description="Helical" evidence="10">
    <location>
        <begin position="155"/>
        <end position="179"/>
    </location>
</feature>
<protein>
    <recommendedName>
        <fullName evidence="2">H(+)-exporting diphosphatase</fullName>
        <ecNumber evidence="2">7.1.3.1</ecNumber>
    </recommendedName>
</protein>
<feature type="transmembrane region" description="Helical" evidence="10">
    <location>
        <begin position="389"/>
        <end position="410"/>
    </location>
</feature>
<dbReference type="GO" id="GO:0016020">
    <property type="term" value="C:membrane"/>
    <property type="evidence" value="ECO:0007669"/>
    <property type="project" value="InterPro"/>
</dbReference>
<evidence type="ECO:0000256" key="1">
    <source>
        <dbReference type="ARBA" id="ARBA00004127"/>
    </source>
</evidence>
<feature type="transmembrane region" description="Helical" evidence="10">
    <location>
        <begin position="612"/>
        <end position="630"/>
    </location>
</feature>
<evidence type="ECO:0000256" key="5">
    <source>
        <dbReference type="ARBA" id="ARBA00022842"/>
    </source>
</evidence>
<gene>
    <name evidence="11" type="ORF">PVAP13_3NG147200</name>
</gene>
<dbReference type="NCBIfam" id="NF001960">
    <property type="entry name" value="PRK00733.3-5"/>
    <property type="match status" value="1"/>
</dbReference>
<sequence>MMEEDMENGRSYQERPRTFSTIRSKSSIPLVFRLLMRINPRALIILSLLVFSGVLYVGASTSPIVVFVFCICTLSLFFSLYLTKWVLAKDEGPPEMSEISDAIRDGAEGFFRTQYGTISKMACILAFVILGIYLFRTTTPQQEASGLGRATSAYITVASFLLGALCSGIAGFVGMWVSVRANVRVSSAARRSAREALQIAVRAGGFSAIVVVCMAVFGVAILYSTFYVWLGVDSPGSMKVTDLPLLLVGYGFGASFVALFAQLGGGIYTKAADVGADLVGKVEQGIPEDDPRNPAVIADLVGDNVGDCAARGADLFESIAAEIISAMILGGTMAQRCKIEDPSGFILFPLVVHSFDLVVSSVGILSIRGTRDPGLISPIEDPMSIMQKGYSITIMLAVLTFGVSTRWLLYTEQAPSAWLNFALCGLVGIITAYAFVWISKYYTDYKHEPVRLLALSSSTGHGTNIIAGVSLGMESTALPVLVISVAIISAYWLGQTSGLVDESGNPTGGLFGTAVATMGMLSTAGYVLTMDMFGPIADNAGGIVEMSQQPESVREITDVLDAVGNTTKATTKGFAIGSAALASFLLFSAYMDEVASFAQIPFKEVDIAVPEIFVGGLLGSMLIFLFSAWACSAVGKTAQEVVNEVRRQFIERPGIMDYKEKPDYGRCVAIVASASLREMIRPGALAIISPMAVGEFLFHTCANCGILFCVHDAFYNLIYMVFRRYLPDSGPLHWPTSSRS</sequence>
<keyword evidence="6" id="KW-1278">Translocase</keyword>
<keyword evidence="12" id="KW-1185">Reference proteome</keyword>
<evidence type="ECO:0000256" key="6">
    <source>
        <dbReference type="ARBA" id="ARBA00022967"/>
    </source>
</evidence>
<evidence type="ECO:0000256" key="9">
    <source>
        <dbReference type="ARBA" id="ARBA00023136"/>
    </source>
</evidence>
<evidence type="ECO:0000256" key="7">
    <source>
        <dbReference type="ARBA" id="ARBA00022989"/>
    </source>
</evidence>
<evidence type="ECO:0000256" key="10">
    <source>
        <dbReference type="SAM" id="Phobius"/>
    </source>
</evidence>
<feature type="transmembrane region" description="Helical" evidence="10">
    <location>
        <begin position="417"/>
        <end position="438"/>
    </location>
</feature>
<organism evidence="11 12">
    <name type="scientific">Panicum virgatum</name>
    <name type="common">Blackwell switchgrass</name>
    <dbReference type="NCBI Taxonomy" id="38727"/>
    <lineage>
        <taxon>Eukaryota</taxon>
        <taxon>Viridiplantae</taxon>
        <taxon>Streptophyta</taxon>
        <taxon>Embryophyta</taxon>
        <taxon>Tracheophyta</taxon>
        <taxon>Spermatophyta</taxon>
        <taxon>Magnoliopsida</taxon>
        <taxon>Liliopsida</taxon>
        <taxon>Poales</taxon>
        <taxon>Poaceae</taxon>
        <taxon>PACMAD clade</taxon>
        <taxon>Panicoideae</taxon>
        <taxon>Panicodae</taxon>
        <taxon>Paniceae</taxon>
        <taxon>Panicinae</taxon>
        <taxon>Panicum</taxon>
        <taxon>Panicum sect. Hiantes</taxon>
    </lineage>
</organism>
<keyword evidence="7 10" id="KW-1133">Transmembrane helix</keyword>
<evidence type="ECO:0000313" key="12">
    <source>
        <dbReference type="Proteomes" id="UP000823388"/>
    </source>
</evidence>
<keyword evidence="9 10" id="KW-0472">Membrane</keyword>
<reference evidence="11" key="1">
    <citation type="submission" date="2020-05" db="EMBL/GenBank/DDBJ databases">
        <title>WGS assembly of Panicum virgatum.</title>
        <authorList>
            <person name="Lovell J.T."/>
            <person name="Jenkins J."/>
            <person name="Shu S."/>
            <person name="Juenger T.E."/>
            <person name="Schmutz J."/>
        </authorList>
    </citation>
    <scope>NUCLEOTIDE SEQUENCE</scope>
    <source>
        <strain evidence="11">AP13</strain>
    </source>
</reference>
<comment type="subcellular location">
    <subcellularLocation>
        <location evidence="1">Endomembrane system</location>
        <topology evidence="1">Multi-pass membrane protein</topology>
    </subcellularLocation>
</comment>